<evidence type="ECO:0000313" key="3">
    <source>
        <dbReference type="Proteomes" id="UP000030641"/>
    </source>
</evidence>
<dbReference type="GeneID" id="25367714"/>
<dbReference type="AlphaFoldDB" id="A0A074Y4Z9"/>
<dbReference type="InterPro" id="IPR038765">
    <property type="entry name" value="Papain-like_cys_pep_sf"/>
</dbReference>
<dbReference type="Pfam" id="PF00797">
    <property type="entry name" value="Acetyltransf_2"/>
    <property type="match status" value="1"/>
</dbReference>
<dbReference type="PANTHER" id="PTHR11786:SF0">
    <property type="entry name" value="ARYLAMINE N-ACETYLTRANSFERASE 4-RELATED"/>
    <property type="match status" value="1"/>
</dbReference>
<dbReference type="Proteomes" id="UP000030641">
    <property type="component" value="Unassembled WGS sequence"/>
</dbReference>
<reference evidence="2 3" key="1">
    <citation type="journal article" date="2014" name="BMC Genomics">
        <title>Genome sequencing of four Aureobasidium pullulans varieties: biotechnological potential, stress tolerance, and description of new species.</title>
        <authorList>
            <person name="Gostin Ar C."/>
            <person name="Ohm R.A."/>
            <person name="Kogej T."/>
            <person name="Sonjak S."/>
            <person name="Turk M."/>
            <person name="Zajc J."/>
            <person name="Zalar P."/>
            <person name="Grube M."/>
            <person name="Sun H."/>
            <person name="Han J."/>
            <person name="Sharma A."/>
            <person name="Chiniquy J."/>
            <person name="Ngan C.Y."/>
            <person name="Lipzen A."/>
            <person name="Barry K."/>
            <person name="Grigoriev I.V."/>
            <person name="Gunde-Cimerman N."/>
        </authorList>
    </citation>
    <scope>NUCLEOTIDE SEQUENCE [LARGE SCALE GENOMIC DNA]</scope>
    <source>
        <strain evidence="2 3">EXF-2481</strain>
    </source>
</reference>
<dbReference type="RefSeq" id="XP_013339470.1">
    <property type="nucleotide sequence ID" value="XM_013484016.1"/>
</dbReference>
<dbReference type="Gene3D" id="3.30.2140.20">
    <property type="match status" value="1"/>
</dbReference>
<dbReference type="InterPro" id="IPR053710">
    <property type="entry name" value="Arylamine_NAT_domain_sf"/>
</dbReference>
<comment type="similarity">
    <text evidence="1">Belongs to the arylamine N-acetyltransferase family.</text>
</comment>
<protein>
    <submittedName>
        <fullName evidence="2">Uncharacterized protein</fullName>
    </submittedName>
</protein>
<proteinExistence type="inferred from homology"/>
<dbReference type="OMA" id="FTIINYY"/>
<dbReference type="STRING" id="1043005.A0A074Y4Z9"/>
<dbReference type="OrthoDB" id="10260017at2759"/>
<organism evidence="2 3">
    <name type="scientific">Aureobasidium subglaciale (strain EXF-2481)</name>
    <name type="common">Aureobasidium pullulans var. subglaciale</name>
    <dbReference type="NCBI Taxonomy" id="1043005"/>
    <lineage>
        <taxon>Eukaryota</taxon>
        <taxon>Fungi</taxon>
        <taxon>Dikarya</taxon>
        <taxon>Ascomycota</taxon>
        <taxon>Pezizomycotina</taxon>
        <taxon>Dothideomycetes</taxon>
        <taxon>Dothideomycetidae</taxon>
        <taxon>Dothideales</taxon>
        <taxon>Saccotheciaceae</taxon>
        <taxon>Aureobasidium</taxon>
    </lineage>
</organism>
<dbReference type="SUPFAM" id="SSF54001">
    <property type="entry name" value="Cysteine proteinases"/>
    <property type="match status" value="1"/>
</dbReference>
<keyword evidence="3" id="KW-1185">Reference proteome</keyword>
<gene>
    <name evidence="2" type="ORF">AUEXF2481DRAFT_44580</name>
</gene>
<dbReference type="PANTHER" id="PTHR11786">
    <property type="entry name" value="N-HYDROXYARYLAMINE O-ACETYLTRANSFERASE"/>
    <property type="match status" value="1"/>
</dbReference>
<dbReference type="EMBL" id="KL584783">
    <property type="protein sequence ID" value="KEQ91019.1"/>
    <property type="molecule type" value="Genomic_DNA"/>
</dbReference>
<dbReference type="HOGENOM" id="CLU_049918_2_0_1"/>
<evidence type="ECO:0000313" key="2">
    <source>
        <dbReference type="EMBL" id="KEQ91019.1"/>
    </source>
</evidence>
<dbReference type="InParanoid" id="A0A074Y4Z9"/>
<sequence>MSPRLHSGYTAAQIHQYYDRINLPAGYRHEPGHASTHVASQTSTGLELLSALQRYNLANIPFENLDLHYSSHHSISIDPQEIFEKIVLRGDGKGGRGGYCMVNNALFANVLRGLGFHVTSHGARISSSVSAAKDIPLADVSFSGFSHMVNLVTFADNPSLKYQVDVGFGSGGPTVPFPLQHDEKGKLNIEPNDWARVVHSAIPGTASDQKFWIYEKRTGDQNWSPCYCFAETEFLDVDFKVMNYWTSTSTESWFTKIPVCLKMILNESGDKIVGRRSVFKTNFKKEVSGSAPVSRELISEEERIKAIEEEFGIPLSDEEKKGIHGMVSEIS</sequence>
<dbReference type="InterPro" id="IPR001447">
    <property type="entry name" value="Arylamine_N-AcTrfase"/>
</dbReference>
<evidence type="ECO:0000256" key="1">
    <source>
        <dbReference type="ARBA" id="ARBA00006547"/>
    </source>
</evidence>
<accession>A0A074Y4Z9</accession>
<name>A0A074Y4Z9_AURSE</name>
<dbReference type="GO" id="GO:0016407">
    <property type="term" value="F:acetyltransferase activity"/>
    <property type="evidence" value="ECO:0007669"/>
    <property type="project" value="InterPro"/>
</dbReference>